<dbReference type="AlphaFoldDB" id="A0AAE9EDS9"/>
<gene>
    <name evidence="3" type="ORF">L5515_015006</name>
</gene>
<feature type="compositionally biased region" description="Polar residues" evidence="2">
    <location>
        <begin position="19"/>
        <end position="34"/>
    </location>
</feature>
<evidence type="ECO:0000256" key="2">
    <source>
        <dbReference type="SAM" id="MobiDB-lite"/>
    </source>
</evidence>
<sequence>MDSTLSLFSIDARQPFDSPGQTSESNLPISSDVDSSGDSEAEISLESVKKRLKNCMEDLDLALDASVSQRKRAEASEAKIEEMQGHIDTFNEIVASIRKGRVAAINGMQVVEYDDLETIINMTIGRVAEDFDSSILDHPSTTSDNLKFLNKLTEDIEHLISEINKVKCLDRENMSRISALESCLETTRRKFEAEKLTLFATVEKLQNKLHTVERSNESLRLARKRADTLESSVDFKLRFQERSDEDQRKIQQLQKELAEKESLNSILSAELNFIKPRHETMEKLVNQHITTIGALTWDNKTLKHRLTDNEELRRKHDALHQDYNRLQADYKSLERTHRLRTRDHEEEIEKLRNRSCHHENDQKKLIEKLSRQNKKLEKQLTEMENDATKQKKLYSGLQEQNEELKEELKKKNQEIEGLKENAEPRGSCSAQPKLRLVSDSARNSPLLMRTLREIPDKNVKMENLGSEPEFRNFDDSVIVVTKRVPKRERDQSSPVKTNSKMMRI</sequence>
<organism evidence="3 4">
    <name type="scientific">Caenorhabditis briggsae</name>
    <dbReference type="NCBI Taxonomy" id="6238"/>
    <lineage>
        <taxon>Eukaryota</taxon>
        <taxon>Metazoa</taxon>
        <taxon>Ecdysozoa</taxon>
        <taxon>Nematoda</taxon>
        <taxon>Chromadorea</taxon>
        <taxon>Rhabditida</taxon>
        <taxon>Rhabditina</taxon>
        <taxon>Rhabditomorpha</taxon>
        <taxon>Rhabditoidea</taxon>
        <taxon>Rhabditidae</taxon>
        <taxon>Peloderinae</taxon>
        <taxon>Caenorhabditis</taxon>
    </lineage>
</organism>
<protein>
    <submittedName>
        <fullName evidence="3">Uncharacterized protein</fullName>
    </submittedName>
</protein>
<evidence type="ECO:0000313" key="3">
    <source>
        <dbReference type="EMBL" id="UMM19383.1"/>
    </source>
</evidence>
<feature type="region of interest" description="Disordered" evidence="2">
    <location>
        <begin position="1"/>
        <end position="42"/>
    </location>
</feature>
<reference evidence="3 4" key="1">
    <citation type="submission" date="2022-04" db="EMBL/GenBank/DDBJ databases">
        <title>Chromosome-level reference genomes for two strains of Caenorhabditis briggsae: an improved platform for comparative genomics.</title>
        <authorList>
            <person name="Stevens L."/>
            <person name="Andersen E."/>
        </authorList>
    </citation>
    <scope>NUCLEOTIDE SEQUENCE [LARGE SCALE GENOMIC DNA]</scope>
    <source>
        <strain evidence="3">VX34</strain>
        <tissue evidence="3">Whole-organism</tissue>
    </source>
</reference>
<feature type="compositionally biased region" description="Polar residues" evidence="2">
    <location>
        <begin position="492"/>
        <end position="504"/>
    </location>
</feature>
<keyword evidence="1" id="KW-0175">Coiled coil</keyword>
<name>A0AAE9EDS9_CAEBR</name>
<feature type="region of interest" description="Disordered" evidence="2">
    <location>
        <begin position="484"/>
        <end position="504"/>
    </location>
</feature>
<evidence type="ECO:0000256" key="1">
    <source>
        <dbReference type="SAM" id="Coils"/>
    </source>
</evidence>
<accession>A0AAE9EDS9</accession>
<evidence type="ECO:0000313" key="4">
    <source>
        <dbReference type="Proteomes" id="UP000829354"/>
    </source>
</evidence>
<feature type="coiled-coil region" evidence="1">
    <location>
        <begin position="309"/>
        <end position="421"/>
    </location>
</feature>
<dbReference type="Proteomes" id="UP000829354">
    <property type="component" value="Chromosome II"/>
</dbReference>
<feature type="coiled-coil region" evidence="1">
    <location>
        <begin position="202"/>
        <end position="270"/>
    </location>
</feature>
<dbReference type="EMBL" id="CP092621">
    <property type="protein sequence ID" value="UMM19383.1"/>
    <property type="molecule type" value="Genomic_DNA"/>
</dbReference>
<proteinExistence type="predicted"/>
<keyword evidence="4" id="KW-1185">Reference proteome</keyword>